<protein>
    <recommendedName>
        <fullName evidence="4">Capsular associated protein</fullName>
    </recommendedName>
</protein>
<dbReference type="EMBL" id="SGPM01000646">
    <property type="protein sequence ID" value="THH17543.1"/>
    <property type="molecule type" value="Genomic_DNA"/>
</dbReference>
<reference evidence="2 3" key="1">
    <citation type="submission" date="2019-02" db="EMBL/GenBank/DDBJ databases">
        <title>Genome sequencing of the rare red list fungi Antrodiella citrinella (Flaviporus citrinellus).</title>
        <authorList>
            <person name="Buettner E."/>
            <person name="Kellner H."/>
        </authorList>
    </citation>
    <scope>NUCLEOTIDE SEQUENCE [LARGE SCALE GENOMIC DNA]</scope>
    <source>
        <strain evidence="2 3">DSM 108506</strain>
    </source>
</reference>
<name>A0A4V3XFH2_9APHY</name>
<accession>A0A4V3XFH2</accession>
<evidence type="ECO:0000313" key="2">
    <source>
        <dbReference type="EMBL" id="THH17543.1"/>
    </source>
</evidence>
<dbReference type="CDD" id="cd00229">
    <property type="entry name" value="SGNH_hydrolase"/>
    <property type="match status" value="1"/>
</dbReference>
<dbReference type="PANTHER" id="PTHR34407:SF1">
    <property type="entry name" value="SGNH HYDROLASE-TYPE ESTERASE DOMAIN-CONTAINING PROTEIN"/>
    <property type="match status" value="1"/>
</dbReference>
<sequence>MGSLSEKSPSRLNQKTLGVTNRIWLILSLFLALVFFTRFILPSETVHPRHRPLNSDLKPKNYLNITGGDPVPFAFCPALGPGDELAHRYDPIALAKTRMHVGSGARVHRVVSRALAGHPVTISIVGGSVSACHGAGDDPLSPSCYPSLFFNWWNEVFPHPASELTNGAMRRTNSAYFSFCNSHHVPDVVDLVIVELDADDENDSSAMEHFEVLIRSLLIRPDQPAVVILGHFAPQIQNSIGFLGPDHWHTAVAQFYDVPHISVKPLLYARYMSNPEDVLKQYYADPVLASSAGHEVISDVLVSYFQSLVCAAWSSATGTESEALPGPGILSAMGGGDLTQPKDAKGLFGGVAQRIG</sequence>
<evidence type="ECO:0000256" key="1">
    <source>
        <dbReference type="SAM" id="Phobius"/>
    </source>
</evidence>
<keyword evidence="1" id="KW-1133">Transmembrane helix</keyword>
<evidence type="ECO:0008006" key="4">
    <source>
        <dbReference type="Google" id="ProtNLM"/>
    </source>
</evidence>
<keyword evidence="1" id="KW-0812">Transmembrane</keyword>
<feature type="non-terminal residue" evidence="2">
    <location>
        <position position="356"/>
    </location>
</feature>
<dbReference type="Proteomes" id="UP000308730">
    <property type="component" value="Unassembled WGS sequence"/>
</dbReference>
<dbReference type="SUPFAM" id="SSF52266">
    <property type="entry name" value="SGNH hydrolase"/>
    <property type="match status" value="1"/>
</dbReference>
<dbReference type="OrthoDB" id="544608at2759"/>
<proteinExistence type="predicted"/>
<organism evidence="2 3">
    <name type="scientific">Antrodiella citrinella</name>
    <dbReference type="NCBI Taxonomy" id="2447956"/>
    <lineage>
        <taxon>Eukaryota</taxon>
        <taxon>Fungi</taxon>
        <taxon>Dikarya</taxon>
        <taxon>Basidiomycota</taxon>
        <taxon>Agaricomycotina</taxon>
        <taxon>Agaricomycetes</taxon>
        <taxon>Polyporales</taxon>
        <taxon>Steccherinaceae</taxon>
        <taxon>Antrodiella</taxon>
    </lineage>
</organism>
<gene>
    <name evidence="2" type="ORF">EUX98_g9109</name>
</gene>
<keyword evidence="3" id="KW-1185">Reference proteome</keyword>
<keyword evidence="1" id="KW-0472">Membrane</keyword>
<dbReference type="AlphaFoldDB" id="A0A4V3XFH2"/>
<evidence type="ECO:0000313" key="3">
    <source>
        <dbReference type="Proteomes" id="UP000308730"/>
    </source>
</evidence>
<feature type="transmembrane region" description="Helical" evidence="1">
    <location>
        <begin position="23"/>
        <end position="41"/>
    </location>
</feature>
<comment type="caution">
    <text evidence="2">The sequence shown here is derived from an EMBL/GenBank/DDBJ whole genome shotgun (WGS) entry which is preliminary data.</text>
</comment>
<dbReference type="PANTHER" id="PTHR34407">
    <property type="entry name" value="EXPRESSED PROTEIN"/>
    <property type="match status" value="1"/>
</dbReference>